<evidence type="ECO:0000256" key="2">
    <source>
        <dbReference type="ARBA" id="ARBA00022490"/>
    </source>
</evidence>
<dbReference type="PIRSF" id="PIRSF015614">
    <property type="entry name" value="TRAF"/>
    <property type="match status" value="1"/>
</dbReference>
<dbReference type="PROSITE" id="PS50089">
    <property type="entry name" value="ZF_RING_2"/>
    <property type="match status" value="1"/>
</dbReference>
<reference evidence="9" key="1">
    <citation type="submission" date="2021-06" db="EMBL/GenBank/DDBJ databases">
        <authorList>
            <person name="Hodson N. C."/>
            <person name="Mongue J. A."/>
            <person name="Jaron S. K."/>
        </authorList>
    </citation>
    <scope>NUCLEOTIDE SEQUENCE</scope>
</reference>
<dbReference type="EMBL" id="CAJVCH010128038">
    <property type="protein sequence ID" value="CAG7725885.1"/>
    <property type="molecule type" value="Genomic_DNA"/>
</dbReference>
<keyword evidence="3" id="KW-0479">Metal-binding</keyword>
<feature type="domain" description="MATH" evidence="8">
    <location>
        <begin position="355"/>
        <end position="515"/>
    </location>
</feature>
<comment type="subcellular location">
    <subcellularLocation>
        <location evidence="1">Cytoplasm</location>
    </subcellularLocation>
</comment>
<evidence type="ECO:0000256" key="5">
    <source>
        <dbReference type="ARBA" id="ARBA00022833"/>
    </source>
</evidence>
<dbReference type="GO" id="GO:0005737">
    <property type="term" value="C:cytoplasm"/>
    <property type="evidence" value="ECO:0007669"/>
    <property type="project" value="UniProtKB-SubCell"/>
</dbReference>
<dbReference type="GO" id="GO:0043122">
    <property type="term" value="P:regulation of canonical NF-kappaB signal transduction"/>
    <property type="evidence" value="ECO:0007669"/>
    <property type="project" value="TreeGrafter"/>
</dbReference>
<dbReference type="InterPro" id="IPR012227">
    <property type="entry name" value="TNF_rcpt-assoc_TRAF_met"/>
</dbReference>
<keyword evidence="10" id="KW-1185">Reference proteome</keyword>
<evidence type="ECO:0000256" key="6">
    <source>
        <dbReference type="PROSITE-ProRule" id="PRU00175"/>
    </source>
</evidence>
<evidence type="ECO:0000256" key="1">
    <source>
        <dbReference type="ARBA" id="ARBA00004496"/>
    </source>
</evidence>
<dbReference type="InterPro" id="IPR002083">
    <property type="entry name" value="MATH/TRAF_dom"/>
</dbReference>
<dbReference type="OrthoDB" id="6499288at2759"/>
<dbReference type="InterPro" id="IPR049342">
    <property type="entry name" value="TRAF1-6_MATH_dom"/>
</dbReference>
<dbReference type="PANTHER" id="PTHR10131:SF152">
    <property type="entry name" value="TNF RECEPTOR-ASSOCIATED FACTOR 6"/>
    <property type="match status" value="1"/>
</dbReference>
<dbReference type="GO" id="GO:0008270">
    <property type="term" value="F:zinc ion binding"/>
    <property type="evidence" value="ECO:0007669"/>
    <property type="project" value="UniProtKB-KW"/>
</dbReference>
<dbReference type="AlphaFoldDB" id="A0A8J2NZ44"/>
<proteinExistence type="predicted"/>
<keyword evidence="2" id="KW-0963">Cytoplasm</keyword>
<dbReference type="Pfam" id="PF21355">
    <property type="entry name" value="TRAF-mep_MATH"/>
    <property type="match status" value="1"/>
</dbReference>
<dbReference type="PROSITE" id="PS00518">
    <property type="entry name" value="ZF_RING_1"/>
    <property type="match status" value="1"/>
</dbReference>
<organism evidence="9 10">
    <name type="scientific">Allacma fusca</name>
    <dbReference type="NCBI Taxonomy" id="39272"/>
    <lineage>
        <taxon>Eukaryota</taxon>
        <taxon>Metazoa</taxon>
        <taxon>Ecdysozoa</taxon>
        <taxon>Arthropoda</taxon>
        <taxon>Hexapoda</taxon>
        <taxon>Collembola</taxon>
        <taxon>Symphypleona</taxon>
        <taxon>Sminthuridae</taxon>
        <taxon>Allacma</taxon>
    </lineage>
</organism>
<comment type="caution">
    <text evidence="9">The sequence shown here is derived from an EMBL/GenBank/DDBJ whole genome shotgun (WGS) entry which is preliminary data.</text>
</comment>
<dbReference type="GO" id="GO:0045087">
    <property type="term" value="P:innate immune response"/>
    <property type="evidence" value="ECO:0007669"/>
    <property type="project" value="TreeGrafter"/>
</dbReference>
<evidence type="ECO:0008006" key="11">
    <source>
        <dbReference type="Google" id="ProtNLM"/>
    </source>
</evidence>
<dbReference type="InterPro" id="IPR017907">
    <property type="entry name" value="Znf_RING_CS"/>
</dbReference>
<dbReference type="SMART" id="SM00184">
    <property type="entry name" value="RING"/>
    <property type="match status" value="1"/>
</dbReference>
<evidence type="ECO:0000313" key="10">
    <source>
        <dbReference type="Proteomes" id="UP000708208"/>
    </source>
</evidence>
<sequence length="518" mass="58449">MSIACSNDEVTTLSTFLSTSSTIPHGGFDYELLGGNTDSRYECPICLLYMRNPVITSCGHRFCGACISQWTGNQSNLNGCPVDGTKLSEEHIFPDNCTRREILACKAKCPYLKEGCSAILTLSEMDKHVELHHTLSLNSSNGSMRLNGIVATNGNTECMFKEFGCVSVFQPDQLQRHLETEVHHHLQLCTASYKRLKKILSRPPVMEYPNPRDLYTRQGSNDSGRWLLFDDIDSDEYNFRRQRSWDSVRFARRYHSRTNCPERLAESDESLSKHSSQLSGKEATCSNSCHSTLSAASNHEGIQLKDLFERIVRLEQNDREKQIKIDRLESQLSSVISLFSKVTCFMDDLTARYCNGTFVWKITGFQDVCKEMRNTTRVLTSPGFYTDTFGYKLCLRFNLTTPKPADATATTAIDVPLEMDDSTHVGLYVHFMQGEFDEAIPWPFIGEIKITIVHPKNPEQSLNESVRSKPEAAAFAKPIIPRNPTGIGYPDVCSLKKIFSDGFVQNDSLHFKILAKTT</sequence>
<gene>
    <name evidence="9" type="ORF">AFUS01_LOCUS14824</name>
</gene>
<evidence type="ECO:0000256" key="3">
    <source>
        <dbReference type="ARBA" id="ARBA00022723"/>
    </source>
</evidence>
<accession>A0A8J2NZ44</accession>
<name>A0A8J2NZ44_9HEXA</name>
<dbReference type="GO" id="GO:0031663">
    <property type="term" value="P:lipopolysaccharide-mediated signaling pathway"/>
    <property type="evidence" value="ECO:0007669"/>
    <property type="project" value="TreeGrafter"/>
</dbReference>
<dbReference type="InterPro" id="IPR018957">
    <property type="entry name" value="Znf_C3HC4_RING-type"/>
</dbReference>
<keyword evidence="5" id="KW-0862">Zinc</keyword>
<evidence type="ECO:0000259" key="7">
    <source>
        <dbReference type="PROSITE" id="PS50089"/>
    </source>
</evidence>
<evidence type="ECO:0000313" key="9">
    <source>
        <dbReference type="EMBL" id="CAG7725885.1"/>
    </source>
</evidence>
<protein>
    <recommendedName>
        <fullName evidence="11">TNF receptor-associated factor 6</fullName>
    </recommendedName>
</protein>
<keyword evidence="4 6" id="KW-0863">Zinc-finger</keyword>
<evidence type="ECO:0000259" key="8">
    <source>
        <dbReference type="PROSITE" id="PS50144"/>
    </source>
</evidence>
<dbReference type="PROSITE" id="PS50144">
    <property type="entry name" value="MATH"/>
    <property type="match status" value="1"/>
</dbReference>
<dbReference type="PANTHER" id="PTHR10131">
    <property type="entry name" value="TNF RECEPTOR ASSOCIATED FACTOR"/>
    <property type="match status" value="1"/>
</dbReference>
<feature type="domain" description="RING-type" evidence="7">
    <location>
        <begin position="43"/>
        <end position="83"/>
    </location>
</feature>
<dbReference type="Proteomes" id="UP000708208">
    <property type="component" value="Unassembled WGS sequence"/>
</dbReference>
<dbReference type="Pfam" id="PF00097">
    <property type="entry name" value="zf-C3HC4"/>
    <property type="match status" value="1"/>
</dbReference>
<dbReference type="GO" id="GO:0061630">
    <property type="term" value="F:ubiquitin protein ligase activity"/>
    <property type="evidence" value="ECO:0007669"/>
    <property type="project" value="TreeGrafter"/>
</dbReference>
<dbReference type="InterPro" id="IPR001841">
    <property type="entry name" value="Znf_RING"/>
</dbReference>
<evidence type="ECO:0000256" key="4">
    <source>
        <dbReference type="ARBA" id="ARBA00022771"/>
    </source>
</evidence>